<evidence type="ECO:0000259" key="3">
    <source>
        <dbReference type="Pfam" id="PF03061"/>
    </source>
</evidence>
<dbReference type="InterPro" id="IPR029069">
    <property type="entry name" value="HotDog_dom_sf"/>
</dbReference>
<dbReference type="EMBL" id="FNFI01000005">
    <property type="protein sequence ID" value="SDK17907.1"/>
    <property type="molecule type" value="Genomic_DNA"/>
</dbReference>
<dbReference type="AlphaFoldDB" id="A0A1G8ZS88"/>
<dbReference type="NCBIfam" id="TIGR00369">
    <property type="entry name" value="unchar_dom_1"/>
    <property type="match status" value="1"/>
</dbReference>
<dbReference type="PANTHER" id="PTHR43240:SF5">
    <property type="entry name" value="1,4-DIHYDROXY-2-NAPHTHOYL-COA THIOESTERASE 1"/>
    <property type="match status" value="1"/>
</dbReference>
<evidence type="ECO:0000313" key="4">
    <source>
        <dbReference type="EMBL" id="SDK17907.1"/>
    </source>
</evidence>
<accession>A0A1G8ZS88</accession>
<dbReference type="InterPro" id="IPR006683">
    <property type="entry name" value="Thioestr_dom"/>
</dbReference>
<protein>
    <submittedName>
        <fullName evidence="4">Uncharacterized domain 1-containing protein</fullName>
    </submittedName>
</protein>
<dbReference type="CDD" id="cd03443">
    <property type="entry name" value="PaaI_thioesterase"/>
    <property type="match status" value="1"/>
</dbReference>
<proteinExistence type="inferred from homology"/>
<dbReference type="GO" id="GO:0061522">
    <property type="term" value="F:1,4-dihydroxy-2-naphthoyl-CoA thioesterase activity"/>
    <property type="evidence" value="ECO:0007669"/>
    <property type="project" value="TreeGrafter"/>
</dbReference>
<comment type="similarity">
    <text evidence="1">Belongs to the thioesterase PaaI family.</text>
</comment>
<name>A0A1G8ZS88_9STAP</name>
<dbReference type="Pfam" id="PF03061">
    <property type="entry name" value="4HBT"/>
    <property type="match status" value="1"/>
</dbReference>
<evidence type="ECO:0000256" key="2">
    <source>
        <dbReference type="ARBA" id="ARBA00022801"/>
    </source>
</evidence>
<feature type="domain" description="Thioesterase" evidence="3">
    <location>
        <begin position="35"/>
        <end position="111"/>
    </location>
</feature>
<reference evidence="5" key="1">
    <citation type="submission" date="2016-10" db="EMBL/GenBank/DDBJ databases">
        <authorList>
            <person name="Varghese N."/>
            <person name="Submissions S."/>
        </authorList>
    </citation>
    <scope>NUCLEOTIDE SEQUENCE [LARGE SCALE GENOMIC DNA]</scope>
    <source>
        <strain evidence="5">CGMCC 1.8911</strain>
    </source>
</reference>
<dbReference type="Proteomes" id="UP000242700">
    <property type="component" value="Unassembled WGS sequence"/>
</dbReference>
<dbReference type="STRING" id="586411.SAMN05216187_105160"/>
<dbReference type="OrthoDB" id="9798208at2"/>
<dbReference type="Gene3D" id="3.10.129.10">
    <property type="entry name" value="Hotdog Thioesterase"/>
    <property type="match status" value="1"/>
</dbReference>
<evidence type="ECO:0000313" key="5">
    <source>
        <dbReference type="Proteomes" id="UP000242700"/>
    </source>
</evidence>
<keyword evidence="2" id="KW-0378">Hydrolase</keyword>
<evidence type="ECO:0000256" key="1">
    <source>
        <dbReference type="ARBA" id="ARBA00008324"/>
    </source>
</evidence>
<dbReference type="PANTHER" id="PTHR43240">
    <property type="entry name" value="1,4-DIHYDROXY-2-NAPHTHOYL-COA THIOESTERASE 1"/>
    <property type="match status" value="1"/>
</dbReference>
<organism evidence="4 5">
    <name type="scientific">Jeotgalicoccus aerolatus</name>
    <dbReference type="NCBI Taxonomy" id="709510"/>
    <lineage>
        <taxon>Bacteria</taxon>
        <taxon>Bacillati</taxon>
        <taxon>Bacillota</taxon>
        <taxon>Bacilli</taxon>
        <taxon>Bacillales</taxon>
        <taxon>Staphylococcaceae</taxon>
        <taxon>Jeotgalicoccus</taxon>
    </lineage>
</organism>
<dbReference type="SUPFAM" id="SSF54637">
    <property type="entry name" value="Thioesterase/thiol ester dehydrase-isomerase"/>
    <property type="match status" value="1"/>
</dbReference>
<dbReference type="GO" id="GO:0005829">
    <property type="term" value="C:cytosol"/>
    <property type="evidence" value="ECO:0007669"/>
    <property type="project" value="TreeGrafter"/>
</dbReference>
<gene>
    <name evidence="4" type="ORF">SAMN05216187_105160</name>
</gene>
<dbReference type="InterPro" id="IPR003736">
    <property type="entry name" value="PAAI_dom"/>
</dbReference>
<dbReference type="RefSeq" id="WP_092597347.1">
    <property type="nucleotide sequence ID" value="NZ_FNFI01000005.1"/>
</dbReference>
<sequence>MNKGLLETLGIEIIADEPGKCIVEMPITEKVLQPFGYVHGGVNVVLAETAASMGAFSLIEDDEIAFGMEINANHLKAKRDGVLTASAILKHGGKMSQVWEIEVTDERDALVALSRCTVAIRKKR</sequence>